<dbReference type="EMBL" id="PYDT01000003">
    <property type="protein sequence ID" value="THU67752.1"/>
    <property type="molecule type" value="Genomic_DNA"/>
</dbReference>
<sequence>MAYLRGRRDRMCRRMMSGSSVNRSSPPWRPADDDVDEDEEEERDADAEGEGGRERDRSAAHRDFFLCLMISLSLSLASFRSSSKDRGWEESRGFHPSSNIIGAVGTKWPQRIGRGFTSRVLLPQEAAPDDPITPGLMWLNLTRGTHACVTQSFDENPASLLPISKFMDGEPLKEERHGLNGSRMGNAGGMSLNFSSLGLITWSFPLACYEEHNANLE</sequence>
<feature type="compositionally biased region" description="Acidic residues" evidence="1">
    <location>
        <begin position="33"/>
        <end position="49"/>
    </location>
</feature>
<dbReference type="Proteomes" id="UP000317650">
    <property type="component" value="Chromosome 5"/>
</dbReference>
<evidence type="ECO:0000313" key="2">
    <source>
        <dbReference type="EMBL" id="THU67752.1"/>
    </source>
</evidence>
<dbReference type="AlphaFoldDB" id="A0A4S8JZF7"/>
<organism evidence="2 3">
    <name type="scientific">Musa balbisiana</name>
    <name type="common">Banana</name>
    <dbReference type="NCBI Taxonomy" id="52838"/>
    <lineage>
        <taxon>Eukaryota</taxon>
        <taxon>Viridiplantae</taxon>
        <taxon>Streptophyta</taxon>
        <taxon>Embryophyta</taxon>
        <taxon>Tracheophyta</taxon>
        <taxon>Spermatophyta</taxon>
        <taxon>Magnoliopsida</taxon>
        <taxon>Liliopsida</taxon>
        <taxon>Zingiberales</taxon>
        <taxon>Musaceae</taxon>
        <taxon>Musa</taxon>
    </lineage>
</organism>
<evidence type="ECO:0000313" key="3">
    <source>
        <dbReference type="Proteomes" id="UP000317650"/>
    </source>
</evidence>
<comment type="caution">
    <text evidence="2">The sequence shown here is derived from an EMBL/GenBank/DDBJ whole genome shotgun (WGS) entry which is preliminary data.</text>
</comment>
<gene>
    <name evidence="2" type="ORF">C4D60_Mb05t28010</name>
</gene>
<protein>
    <submittedName>
        <fullName evidence="2">Uncharacterized protein</fullName>
    </submittedName>
</protein>
<keyword evidence="3" id="KW-1185">Reference proteome</keyword>
<proteinExistence type="predicted"/>
<accession>A0A4S8JZF7</accession>
<feature type="compositionally biased region" description="Basic residues" evidence="1">
    <location>
        <begin position="1"/>
        <end position="13"/>
    </location>
</feature>
<feature type="region of interest" description="Disordered" evidence="1">
    <location>
        <begin position="1"/>
        <end position="56"/>
    </location>
</feature>
<name>A0A4S8JZF7_MUSBA</name>
<evidence type="ECO:0000256" key="1">
    <source>
        <dbReference type="SAM" id="MobiDB-lite"/>
    </source>
</evidence>
<reference evidence="2 3" key="1">
    <citation type="journal article" date="2019" name="Nat. Plants">
        <title>Genome sequencing of Musa balbisiana reveals subgenome evolution and function divergence in polyploid bananas.</title>
        <authorList>
            <person name="Yao X."/>
        </authorList>
    </citation>
    <scope>NUCLEOTIDE SEQUENCE [LARGE SCALE GENOMIC DNA]</scope>
    <source>
        <strain evidence="3">cv. DH-PKW</strain>
        <tissue evidence="2">Leaves</tissue>
    </source>
</reference>